<comment type="caution">
    <text evidence="5">The sequence shown here is derived from an EMBL/GenBank/DDBJ whole genome shotgun (WGS) entry which is preliminary data.</text>
</comment>
<sequence length="350" mass="39230">HERTSDVEDTDMDFAFENEDFSLPRNYQPTGYIDTDSLEQANMSTHLPETNIGYRLLCKMGWSAGQGLGSDRQGRVDPIRIDLKMDSLGIGKAEEEEDYHISSTAQRRALDSEKQMEETEQEKNIREAVTHKKEEVKNDVKEILRAFYCELCDKQYSKISEYEQHLQSYDHHHKKRFKDMRESSKSTEGAIAERAQRRDRERKREERENRRIQEAMMKRSGIQIDAVPKPTAAPAAIKLADASTKTDDYSKGTATTQVSTGGWATVPEALSSTSAPRASVWTVAAGPNRDTTNGQNMKDGQATTSSNASIPGGEKADEVPKLFAGKSSKPAQKMSFGMNKKSTIKFGFGK</sequence>
<evidence type="ECO:0000256" key="2">
    <source>
        <dbReference type="SAM" id="MobiDB-lite"/>
    </source>
</evidence>
<feature type="region of interest" description="Disordered" evidence="2">
    <location>
        <begin position="173"/>
        <end position="212"/>
    </location>
</feature>
<keyword evidence="1" id="KW-0863">Zinc-finger</keyword>
<dbReference type="SMART" id="SM00443">
    <property type="entry name" value="G_patch"/>
    <property type="match status" value="1"/>
</dbReference>
<dbReference type="InterPro" id="IPR013087">
    <property type="entry name" value="Znf_C2H2_type"/>
</dbReference>
<feature type="non-terminal residue" evidence="5">
    <location>
        <position position="1"/>
    </location>
</feature>
<dbReference type="Pfam" id="PF12874">
    <property type="entry name" value="zf-met"/>
    <property type="match status" value="1"/>
</dbReference>
<feature type="compositionally biased region" description="Basic and acidic residues" evidence="2">
    <location>
        <begin position="108"/>
        <end position="125"/>
    </location>
</feature>
<keyword evidence="1" id="KW-0862">Zinc</keyword>
<keyword evidence="6" id="KW-1185">Reference proteome</keyword>
<evidence type="ECO:0008006" key="7">
    <source>
        <dbReference type="Google" id="ProtNLM"/>
    </source>
</evidence>
<feature type="region of interest" description="Disordered" evidence="2">
    <location>
        <begin position="285"/>
        <end position="336"/>
    </location>
</feature>
<organism evidence="5 6">
    <name type="scientific">Mortierella isabellina</name>
    <name type="common">Filamentous fungus</name>
    <name type="synonym">Umbelopsis isabellina</name>
    <dbReference type="NCBI Taxonomy" id="91625"/>
    <lineage>
        <taxon>Eukaryota</taxon>
        <taxon>Fungi</taxon>
        <taxon>Fungi incertae sedis</taxon>
        <taxon>Mucoromycota</taxon>
        <taxon>Mucoromycotina</taxon>
        <taxon>Umbelopsidomycetes</taxon>
        <taxon>Umbelopsidales</taxon>
        <taxon>Umbelopsidaceae</taxon>
        <taxon>Umbelopsis</taxon>
    </lineage>
</organism>
<dbReference type="GO" id="GO:0008270">
    <property type="term" value="F:zinc ion binding"/>
    <property type="evidence" value="ECO:0007669"/>
    <property type="project" value="UniProtKB-KW"/>
</dbReference>
<dbReference type="PROSITE" id="PS50174">
    <property type="entry name" value="G_PATCH"/>
    <property type="match status" value="1"/>
</dbReference>
<dbReference type="PROSITE" id="PS50157">
    <property type="entry name" value="ZINC_FINGER_C2H2_2"/>
    <property type="match status" value="1"/>
</dbReference>
<dbReference type="OrthoDB" id="4822at2759"/>
<evidence type="ECO:0000256" key="1">
    <source>
        <dbReference type="PROSITE-ProRule" id="PRU00042"/>
    </source>
</evidence>
<dbReference type="InterPro" id="IPR000467">
    <property type="entry name" value="G_patch_dom"/>
</dbReference>
<feature type="compositionally biased region" description="Basic and acidic residues" evidence="2">
    <location>
        <begin position="194"/>
        <end position="212"/>
    </location>
</feature>
<dbReference type="SUPFAM" id="SSF57667">
    <property type="entry name" value="beta-beta-alpha zinc fingers"/>
    <property type="match status" value="1"/>
</dbReference>
<dbReference type="Pfam" id="PF01585">
    <property type="entry name" value="G-patch"/>
    <property type="match status" value="1"/>
</dbReference>
<protein>
    <recommendedName>
        <fullName evidence="7">G-patch domain-containing protein</fullName>
    </recommendedName>
</protein>
<feature type="compositionally biased region" description="Polar residues" evidence="2">
    <location>
        <begin position="289"/>
        <end position="309"/>
    </location>
</feature>
<reference evidence="5" key="1">
    <citation type="submission" date="2020-12" db="EMBL/GenBank/DDBJ databases">
        <title>Metabolic potential, ecology and presence of endohyphal bacteria is reflected in genomic diversity of Mucoromycotina.</title>
        <authorList>
            <person name="Muszewska A."/>
            <person name="Okrasinska A."/>
            <person name="Steczkiewicz K."/>
            <person name="Drgas O."/>
            <person name="Orlowska M."/>
            <person name="Perlinska-Lenart U."/>
            <person name="Aleksandrzak-Piekarczyk T."/>
            <person name="Szatraj K."/>
            <person name="Zielenkiewicz U."/>
            <person name="Pilsyk S."/>
            <person name="Malc E."/>
            <person name="Mieczkowski P."/>
            <person name="Kruszewska J.S."/>
            <person name="Biernat P."/>
            <person name="Pawlowska J."/>
        </authorList>
    </citation>
    <scope>NUCLEOTIDE SEQUENCE</scope>
    <source>
        <strain evidence="5">WA0000067209</strain>
    </source>
</reference>
<feature type="domain" description="C2H2-type" evidence="3">
    <location>
        <begin position="147"/>
        <end position="176"/>
    </location>
</feature>
<proteinExistence type="predicted"/>
<dbReference type="PANTHER" id="PTHR47251">
    <property type="entry name" value="FINGER DOMAIN PROTEIN, PUTATIVE (AFU_ORTHOLOGUE AFUA_3G04180)-RELATED"/>
    <property type="match status" value="1"/>
</dbReference>
<dbReference type="GO" id="GO:0003676">
    <property type="term" value="F:nucleic acid binding"/>
    <property type="evidence" value="ECO:0007669"/>
    <property type="project" value="InterPro"/>
</dbReference>
<dbReference type="PANTHER" id="PTHR47251:SF1">
    <property type="entry name" value="FINGER DOMAIN PROTEIN, PUTATIVE (AFU_ORTHOLOGUE AFUA_3G04180)-RELATED"/>
    <property type="match status" value="1"/>
</dbReference>
<evidence type="ECO:0000313" key="6">
    <source>
        <dbReference type="Proteomes" id="UP000654370"/>
    </source>
</evidence>
<accession>A0A8H7U9R8</accession>
<evidence type="ECO:0000259" key="4">
    <source>
        <dbReference type="PROSITE" id="PS50174"/>
    </source>
</evidence>
<dbReference type="EMBL" id="JAEPQZ010000019">
    <property type="protein sequence ID" value="KAG2171744.1"/>
    <property type="molecule type" value="Genomic_DNA"/>
</dbReference>
<dbReference type="PROSITE" id="PS00028">
    <property type="entry name" value="ZINC_FINGER_C2H2_1"/>
    <property type="match status" value="1"/>
</dbReference>
<feature type="region of interest" description="Disordered" evidence="2">
    <location>
        <begin position="100"/>
        <end position="125"/>
    </location>
</feature>
<keyword evidence="1" id="KW-0479">Metal-binding</keyword>
<dbReference type="InterPro" id="IPR036236">
    <property type="entry name" value="Znf_C2H2_sf"/>
</dbReference>
<feature type="domain" description="G-patch" evidence="4">
    <location>
        <begin position="49"/>
        <end position="95"/>
    </location>
</feature>
<gene>
    <name evidence="5" type="ORF">INT43_008124</name>
</gene>
<name>A0A8H7U9R8_MORIS</name>
<dbReference type="AlphaFoldDB" id="A0A8H7U9R8"/>
<evidence type="ECO:0000313" key="5">
    <source>
        <dbReference type="EMBL" id="KAG2171744.1"/>
    </source>
</evidence>
<evidence type="ECO:0000259" key="3">
    <source>
        <dbReference type="PROSITE" id="PS50157"/>
    </source>
</evidence>
<dbReference type="Proteomes" id="UP000654370">
    <property type="component" value="Unassembled WGS sequence"/>
</dbReference>